<keyword evidence="1" id="KW-0175">Coiled coil</keyword>
<sequence>MDATAPSTSAPRGTKRKRPEPPKEHHELKAVRQAAKKARTFETQRAVKKLKGVRKKDPAASDIATLEAELEELKTADSDALAQTALRTRLLSNRHLAENVALRAAIARELPLTLPSSTGSKVPARLLSSRALAAAVGLAVDIVRAAALPKPELDAAEVDEGADKEEADEDEEEEEENEDEAEGAADAAGWESGSVNSGDGEDDEEEENDDGWESDSVHSDDGPPPAKKSASTPSISKPKSAPATKSTSSTKGATAIAKTAPANSQFLPSLAVGFVRGGSSDSDLEDVDADAGGERKNRRGQRARRAIWEKKYGRGANHKKKEAEEAAKVVATAKAGAKGKGKARWTESAQVADDGWGARKSVAPTPHAAKPRPYTAAKPHPGAKPPYTAKPQAKPDMGLHPSWVAKKALKEKLGGGGITCSTMSCPDCFRGAVLDGEPTGVISEIEGACFAAGSEGKSRRAIILLTDIFGLPLKNSKILTAQFAQHMKCDVWVPEFFAGNPPAKAAKMNKLRMPERAEDGFLGHSKARLVGAAEPAEFSVF</sequence>
<feature type="compositionally biased region" description="Basic and acidic residues" evidence="2">
    <location>
        <begin position="19"/>
        <end position="30"/>
    </location>
</feature>
<dbReference type="PANTHER" id="PTHR23325:SF1">
    <property type="entry name" value="SERUM RESPONSE FACTOR-BINDING PROTEIN 1"/>
    <property type="match status" value="1"/>
</dbReference>
<reference evidence="4" key="1">
    <citation type="submission" date="2023-03" db="EMBL/GenBank/DDBJ databases">
        <title>Massive genome expansion in bonnet fungi (Mycena s.s.) driven by repeated elements and novel gene families across ecological guilds.</title>
        <authorList>
            <consortium name="Lawrence Berkeley National Laboratory"/>
            <person name="Harder C.B."/>
            <person name="Miyauchi S."/>
            <person name="Viragh M."/>
            <person name="Kuo A."/>
            <person name="Thoen E."/>
            <person name="Andreopoulos B."/>
            <person name="Lu D."/>
            <person name="Skrede I."/>
            <person name="Drula E."/>
            <person name="Henrissat B."/>
            <person name="Morin E."/>
            <person name="Kohler A."/>
            <person name="Barry K."/>
            <person name="LaButti K."/>
            <person name="Morin E."/>
            <person name="Salamov A."/>
            <person name="Lipzen A."/>
            <person name="Mereny Z."/>
            <person name="Hegedus B."/>
            <person name="Baldrian P."/>
            <person name="Stursova M."/>
            <person name="Weitz H."/>
            <person name="Taylor A."/>
            <person name="Grigoriev I.V."/>
            <person name="Nagy L.G."/>
            <person name="Martin F."/>
            <person name="Kauserud H."/>
        </authorList>
    </citation>
    <scope>NUCLEOTIDE SEQUENCE</scope>
    <source>
        <strain evidence="4">CBHHK188m</strain>
    </source>
</reference>
<dbReference type="PANTHER" id="PTHR23325">
    <property type="entry name" value="SERUM RESPONSE FACTOR-BINDING"/>
    <property type="match status" value="1"/>
</dbReference>
<dbReference type="Proteomes" id="UP001215280">
    <property type="component" value="Unassembled WGS sequence"/>
</dbReference>
<dbReference type="InterPro" id="IPR037393">
    <property type="entry name" value="Bud22/SRFB1"/>
</dbReference>
<feature type="domain" description="Bud22" evidence="3">
    <location>
        <begin position="25"/>
        <end position="413"/>
    </location>
</feature>
<feature type="region of interest" description="Disordered" evidence="2">
    <location>
        <begin position="1"/>
        <end position="40"/>
    </location>
</feature>
<evidence type="ECO:0000259" key="3">
    <source>
        <dbReference type="Pfam" id="PF09073"/>
    </source>
</evidence>
<accession>A0AAD7K8H3</accession>
<organism evidence="4 5">
    <name type="scientific">Mycena maculata</name>
    <dbReference type="NCBI Taxonomy" id="230809"/>
    <lineage>
        <taxon>Eukaryota</taxon>
        <taxon>Fungi</taxon>
        <taxon>Dikarya</taxon>
        <taxon>Basidiomycota</taxon>
        <taxon>Agaricomycotina</taxon>
        <taxon>Agaricomycetes</taxon>
        <taxon>Agaricomycetidae</taxon>
        <taxon>Agaricales</taxon>
        <taxon>Marasmiineae</taxon>
        <taxon>Mycenaceae</taxon>
        <taxon>Mycena</taxon>
    </lineage>
</organism>
<dbReference type="GO" id="GO:0030686">
    <property type="term" value="C:90S preribosome"/>
    <property type="evidence" value="ECO:0007669"/>
    <property type="project" value="TreeGrafter"/>
</dbReference>
<protein>
    <submittedName>
        <fullName evidence="4">BUD22-domain-containing protein</fullName>
    </submittedName>
</protein>
<feature type="region of interest" description="Disordered" evidence="2">
    <location>
        <begin position="153"/>
        <end position="324"/>
    </location>
</feature>
<feature type="compositionally biased region" description="Acidic residues" evidence="2">
    <location>
        <begin position="282"/>
        <end position="291"/>
    </location>
</feature>
<dbReference type="AlphaFoldDB" id="A0AAD7K8H3"/>
<feature type="compositionally biased region" description="Basic residues" evidence="2">
    <location>
        <begin position="296"/>
        <end position="305"/>
    </location>
</feature>
<dbReference type="GO" id="GO:0005634">
    <property type="term" value="C:nucleus"/>
    <property type="evidence" value="ECO:0007669"/>
    <property type="project" value="TreeGrafter"/>
</dbReference>
<feature type="compositionally biased region" description="Low complexity" evidence="2">
    <location>
        <begin position="184"/>
        <end position="198"/>
    </location>
</feature>
<feature type="compositionally biased region" description="Acidic residues" evidence="2">
    <location>
        <begin position="199"/>
        <end position="213"/>
    </location>
</feature>
<feature type="compositionally biased region" description="Polar residues" evidence="2">
    <location>
        <begin position="1"/>
        <end position="11"/>
    </location>
</feature>
<proteinExistence type="predicted"/>
<dbReference type="InterPro" id="IPR015158">
    <property type="entry name" value="Bud22_dom"/>
</dbReference>
<feature type="region of interest" description="Disordered" evidence="2">
    <location>
        <begin position="357"/>
        <end position="393"/>
    </location>
</feature>
<evidence type="ECO:0000256" key="2">
    <source>
        <dbReference type="SAM" id="MobiDB-lite"/>
    </source>
</evidence>
<name>A0AAD7K8H3_9AGAR</name>
<comment type="caution">
    <text evidence="4">The sequence shown here is derived from an EMBL/GenBank/DDBJ whole genome shotgun (WGS) entry which is preliminary data.</text>
</comment>
<feature type="compositionally biased region" description="Acidic residues" evidence="2">
    <location>
        <begin position="154"/>
        <end position="183"/>
    </location>
</feature>
<dbReference type="Pfam" id="PF09073">
    <property type="entry name" value="BUD22"/>
    <property type="match status" value="1"/>
</dbReference>
<dbReference type="EMBL" id="JARJLG010000005">
    <property type="protein sequence ID" value="KAJ7780619.1"/>
    <property type="molecule type" value="Genomic_DNA"/>
</dbReference>
<evidence type="ECO:0000256" key="1">
    <source>
        <dbReference type="ARBA" id="ARBA00023054"/>
    </source>
</evidence>
<gene>
    <name evidence="4" type="ORF">DFH07DRAFT_949852</name>
</gene>
<keyword evidence="5" id="KW-1185">Reference proteome</keyword>
<evidence type="ECO:0000313" key="5">
    <source>
        <dbReference type="Proteomes" id="UP001215280"/>
    </source>
</evidence>
<dbReference type="GO" id="GO:0030490">
    <property type="term" value="P:maturation of SSU-rRNA"/>
    <property type="evidence" value="ECO:0007669"/>
    <property type="project" value="TreeGrafter"/>
</dbReference>
<evidence type="ECO:0000313" key="4">
    <source>
        <dbReference type="EMBL" id="KAJ7780619.1"/>
    </source>
</evidence>
<feature type="compositionally biased region" description="Low complexity" evidence="2">
    <location>
        <begin position="227"/>
        <end position="262"/>
    </location>
</feature>